<evidence type="ECO:0000313" key="4">
    <source>
        <dbReference type="Proteomes" id="UP000823823"/>
    </source>
</evidence>
<reference evidence="3" key="2">
    <citation type="submission" date="2021-04" db="EMBL/GenBank/DDBJ databases">
        <authorList>
            <person name="Gilroy R."/>
        </authorList>
    </citation>
    <scope>NUCLEOTIDE SEQUENCE</scope>
    <source>
        <strain evidence="3">ChiHjej13B12-24818</strain>
    </source>
</reference>
<dbReference type="Pfam" id="PF06695">
    <property type="entry name" value="Sm_multidrug_ex"/>
    <property type="match status" value="1"/>
</dbReference>
<proteinExistence type="predicted"/>
<keyword evidence="2" id="KW-1133">Transmembrane helix</keyword>
<reference evidence="3" key="1">
    <citation type="journal article" date="2021" name="PeerJ">
        <title>Extensive microbial diversity within the chicken gut microbiome revealed by metagenomics and culture.</title>
        <authorList>
            <person name="Gilroy R."/>
            <person name="Ravi A."/>
            <person name="Getino M."/>
            <person name="Pursley I."/>
            <person name="Horton D.L."/>
            <person name="Alikhan N.F."/>
            <person name="Baker D."/>
            <person name="Gharbi K."/>
            <person name="Hall N."/>
            <person name="Watson M."/>
            <person name="Adriaenssens E.M."/>
            <person name="Foster-Nyarko E."/>
            <person name="Jarju S."/>
            <person name="Secka A."/>
            <person name="Antonio M."/>
            <person name="Oren A."/>
            <person name="Chaudhuri R.R."/>
            <person name="La Ragione R."/>
            <person name="Hildebrand F."/>
            <person name="Pallen M.J."/>
        </authorList>
    </citation>
    <scope>NUCLEOTIDE SEQUENCE</scope>
    <source>
        <strain evidence="3">ChiHjej13B12-24818</strain>
    </source>
</reference>
<keyword evidence="2" id="KW-0472">Membrane</keyword>
<dbReference type="AlphaFoldDB" id="A0A9D2LFU9"/>
<keyword evidence="2" id="KW-0812">Transmembrane</keyword>
<feature type="transmembrane region" description="Helical" evidence="2">
    <location>
        <begin position="139"/>
        <end position="159"/>
    </location>
</feature>
<sequence length="169" mass="17584">MNAADLWGLLGVFLGGAIPWLEAVVVIPAGIIAGLPVAPVILAGAAGNLLTVAVAAFAWEWVRQKWSAWRRRRRQATGKADDPEAEARRAATAQKRRSRVERIMNRGGLPLLALVGPLGVGTQLSAIVAVAAGARAWPAFLWIGGATLGWCIVAGVAAVQGIELLGLIG</sequence>
<comment type="caution">
    <text evidence="3">The sequence shown here is derived from an EMBL/GenBank/DDBJ whole genome shotgun (WGS) entry which is preliminary data.</text>
</comment>
<protein>
    <submittedName>
        <fullName evidence="3">Small multi-drug export protein</fullName>
    </submittedName>
</protein>
<feature type="transmembrane region" description="Helical" evidence="2">
    <location>
        <begin position="7"/>
        <end position="31"/>
    </location>
</feature>
<evidence type="ECO:0000256" key="2">
    <source>
        <dbReference type="SAM" id="Phobius"/>
    </source>
</evidence>
<gene>
    <name evidence="3" type="ORF">H9786_14485</name>
</gene>
<organism evidence="3 4">
    <name type="scientific">Candidatus Brachybacterium merdavium</name>
    <dbReference type="NCBI Taxonomy" id="2838513"/>
    <lineage>
        <taxon>Bacteria</taxon>
        <taxon>Bacillati</taxon>
        <taxon>Actinomycetota</taxon>
        <taxon>Actinomycetes</taxon>
        <taxon>Micrococcales</taxon>
        <taxon>Dermabacteraceae</taxon>
        <taxon>Brachybacterium</taxon>
    </lineage>
</organism>
<dbReference type="EMBL" id="DWZH01000110">
    <property type="protein sequence ID" value="HJB11703.1"/>
    <property type="molecule type" value="Genomic_DNA"/>
</dbReference>
<accession>A0A9D2LFU9</accession>
<evidence type="ECO:0000256" key="1">
    <source>
        <dbReference type="SAM" id="MobiDB-lite"/>
    </source>
</evidence>
<name>A0A9D2LFU9_9MICO</name>
<dbReference type="Proteomes" id="UP000823823">
    <property type="component" value="Unassembled WGS sequence"/>
</dbReference>
<dbReference type="InterPro" id="IPR009577">
    <property type="entry name" value="Sm_multidrug_ex"/>
</dbReference>
<feature type="transmembrane region" description="Helical" evidence="2">
    <location>
        <begin position="37"/>
        <end position="62"/>
    </location>
</feature>
<evidence type="ECO:0000313" key="3">
    <source>
        <dbReference type="EMBL" id="HJB11703.1"/>
    </source>
</evidence>
<feature type="transmembrane region" description="Helical" evidence="2">
    <location>
        <begin position="109"/>
        <end position="133"/>
    </location>
</feature>
<feature type="compositionally biased region" description="Basic and acidic residues" evidence="1">
    <location>
        <begin position="79"/>
        <end position="89"/>
    </location>
</feature>
<feature type="region of interest" description="Disordered" evidence="1">
    <location>
        <begin position="74"/>
        <end position="95"/>
    </location>
</feature>